<dbReference type="PROSITE" id="PS00472">
    <property type="entry name" value="SMALL_CYTOKINES_CC"/>
    <property type="match status" value="1"/>
</dbReference>
<dbReference type="GeneTree" id="ENSGT01100000263482"/>
<protein>
    <recommendedName>
        <fullName evidence="7">C-C motif chemokine</fullName>
    </recommendedName>
</protein>
<dbReference type="InterPro" id="IPR039809">
    <property type="entry name" value="Chemokine_b/g/d"/>
</dbReference>
<keyword evidence="3 7" id="KW-0202">Cytokine</keyword>
<dbReference type="AlphaFoldDB" id="A0A2K6EEG4"/>
<evidence type="ECO:0000256" key="2">
    <source>
        <dbReference type="ARBA" id="ARBA00010868"/>
    </source>
</evidence>
<dbReference type="GO" id="GO:0061844">
    <property type="term" value="P:antimicrobial humoral immune response mediated by antimicrobial peptide"/>
    <property type="evidence" value="ECO:0007669"/>
    <property type="project" value="TreeGrafter"/>
</dbReference>
<dbReference type="GO" id="GO:0008009">
    <property type="term" value="F:chemokine activity"/>
    <property type="evidence" value="ECO:0007669"/>
    <property type="project" value="InterPro"/>
</dbReference>
<evidence type="ECO:0000313" key="9">
    <source>
        <dbReference type="Ensembl" id="ENSPCOP00000000110.1"/>
    </source>
</evidence>
<sequence length="87" mass="10142">LLLLPSYPHLGLQKQPSVSQRGPYHPAECCFTYITHELPRYRITDYYETSSQCSKPGIVFITKKGHYICSNPSDDWVQDYIKDMEEN</sequence>
<keyword evidence="5" id="KW-0732">Signal</keyword>
<evidence type="ECO:0000256" key="7">
    <source>
        <dbReference type="RuleBase" id="RU361150"/>
    </source>
</evidence>
<evidence type="ECO:0000313" key="10">
    <source>
        <dbReference type="Proteomes" id="UP000233160"/>
    </source>
</evidence>
<keyword evidence="10" id="KW-1185">Reference proteome</keyword>
<dbReference type="GO" id="GO:0005615">
    <property type="term" value="C:extracellular space"/>
    <property type="evidence" value="ECO:0007669"/>
    <property type="project" value="UniProtKB-KW"/>
</dbReference>
<dbReference type="PANTHER" id="PTHR12015">
    <property type="entry name" value="SMALL INDUCIBLE CYTOKINE A"/>
    <property type="match status" value="1"/>
</dbReference>
<reference evidence="9" key="2">
    <citation type="submission" date="2025-09" db="UniProtKB">
        <authorList>
            <consortium name="Ensembl"/>
        </authorList>
    </citation>
    <scope>IDENTIFICATION</scope>
</reference>
<dbReference type="InterPro" id="IPR001811">
    <property type="entry name" value="Chemokine_IL8-like_dom"/>
</dbReference>
<dbReference type="GO" id="GO:0048020">
    <property type="term" value="F:CCR chemokine receptor binding"/>
    <property type="evidence" value="ECO:0007669"/>
    <property type="project" value="TreeGrafter"/>
</dbReference>
<dbReference type="Pfam" id="PF00048">
    <property type="entry name" value="IL8"/>
    <property type="match status" value="1"/>
</dbReference>
<evidence type="ECO:0000256" key="6">
    <source>
        <dbReference type="ARBA" id="ARBA00023157"/>
    </source>
</evidence>
<dbReference type="CDD" id="cd00272">
    <property type="entry name" value="Chemokine_CC"/>
    <property type="match status" value="1"/>
</dbReference>
<comment type="subcellular location">
    <subcellularLocation>
        <location evidence="1 7">Secreted</location>
    </subcellularLocation>
</comment>
<dbReference type="InterPro" id="IPR036048">
    <property type="entry name" value="Interleukin_8-like_sf"/>
</dbReference>
<comment type="similarity">
    <text evidence="2 7">Belongs to the intercrine beta (chemokine CC) family.</text>
</comment>
<feature type="domain" description="Chemokine interleukin-8-like" evidence="8">
    <location>
        <begin position="26"/>
        <end position="84"/>
    </location>
</feature>
<keyword evidence="4 7" id="KW-0964">Secreted</keyword>
<evidence type="ECO:0000256" key="3">
    <source>
        <dbReference type="ARBA" id="ARBA00022514"/>
    </source>
</evidence>
<evidence type="ECO:0000256" key="5">
    <source>
        <dbReference type="ARBA" id="ARBA00022729"/>
    </source>
</evidence>
<keyword evidence="6" id="KW-1015">Disulfide bond</keyword>
<dbReference type="InterPro" id="IPR000827">
    <property type="entry name" value="Chemokine_CC_CS"/>
</dbReference>
<evidence type="ECO:0000259" key="8">
    <source>
        <dbReference type="SMART" id="SM00199"/>
    </source>
</evidence>
<proteinExistence type="inferred from homology"/>
<evidence type="ECO:0000256" key="4">
    <source>
        <dbReference type="ARBA" id="ARBA00022525"/>
    </source>
</evidence>
<dbReference type="Proteomes" id="UP000233160">
    <property type="component" value="Unassembled WGS sequence"/>
</dbReference>
<dbReference type="GO" id="GO:0070098">
    <property type="term" value="P:chemokine-mediated signaling pathway"/>
    <property type="evidence" value="ECO:0007669"/>
    <property type="project" value="TreeGrafter"/>
</dbReference>
<dbReference type="SUPFAM" id="SSF54117">
    <property type="entry name" value="Interleukin 8-like chemokines"/>
    <property type="match status" value="1"/>
</dbReference>
<organism evidence="9 10">
    <name type="scientific">Propithecus coquereli</name>
    <name type="common">Coquerel's sifaka</name>
    <name type="synonym">Propithecus verreauxi coquereli</name>
    <dbReference type="NCBI Taxonomy" id="379532"/>
    <lineage>
        <taxon>Eukaryota</taxon>
        <taxon>Metazoa</taxon>
        <taxon>Chordata</taxon>
        <taxon>Craniata</taxon>
        <taxon>Vertebrata</taxon>
        <taxon>Euteleostomi</taxon>
        <taxon>Mammalia</taxon>
        <taxon>Eutheria</taxon>
        <taxon>Euarchontoglires</taxon>
        <taxon>Primates</taxon>
        <taxon>Strepsirrhini</taxon>
        <taxon>Lemuriformes</taxon>
        <taxon>Indriidae</taxon>
        <taxon>Propithecus</taxon>
    </lineage>
</organism>
<gene>
    <name evidence="9" type="primary">CCL14</name>
</gene>
<accession>A0A2K6EEG4</accession>
<dbReference type="SMART" id="SM00199">
    <property type="entry name" value="SCY"/>
    <property type="match status" value="1"/>
</dbReference>
<keyword evidence="7" id="KW-0145">Chemotaxis</keyword>
<dbReference type="Ensembl" id="ENSPCOT00000000236.1">
    <property type="protein sequence ID" value="ENSPCOP00000000110.1"/>
    <property type="gene ID" value="ENSPCOG00000000123.1"/>
</dbReference>
<dbReference type="Gene3D" id="2.40.50.40">
    <property type="match status" value="1"/>
</dbReference>
<dbReference type="GO" id="GO:0006954">
    <property type="term" value="P:inflammatory response"/>
    <property type="evidence" value="ECO:0007669"/>
    <property type="project" value="TreeGrafter"/>
</dbReference>
<dbReference type="FunFam" id="2.40.50.40:FF:000002">
    <property type="entry name" value="C-C motif chemokine"/>
    <property type="match status" value="1"/>
</dbReference>
<reference evidence="9" key="1">
    <citation type="submission" date="2025-08" db="UniProtKB">
        <authorList>
            <consortium name="Ensembl"/>
        </authorList>
    </citation>
    <scope>IDENTIFICATION</scope>
</reference>
<dbReference type="GO" id="GO:0030335">
    <property type="term" value="P:positive regulation of cell migration"/>
    <property type="evidence" value="ECO:0007669"/>
    <property type="project" value="TreeGrafter"/>
</dbReference>
<dbReference type="PANTHER" id="PTHR12015:SF110">
    <property type="entry name" value="C-C MOTIF CHEMOKINE 14"/>
    <property type="match status" value="1"/>
</dbReference>
<evidence type="ECO:0000256" key="1">
    <source>
        <dbReference type="ARBA" id="ARBA00004613"/>
    </source>
</evidence>
<name>A0A2K6EEG4_PROCO</name>